<dbReference type="NCBIfam" id="NF008377">
    <property type="entry name" value="PRK11172.1"/>
    <property type="match status" value="1"/>
</dbReference>
<dbReference type="AlphaFoldDB" id="A0A1N7LXE4"/>
<organism evidence="9 10">
    <name type="scientific">Thalassolituus maritimus</name>
    <dbReference type="NCBI Taxonomy" id="484498"/>
    <lineage>
        <taxon>Bacteria</taxon>
        <taxon>Pseudomonadati</taxon>
        <taxon>Pseudomonadota</taxon>
        <taxon>Gammaproteobacteria</taxon>
        <taxon>Oceanospirillales</taxon>
        <taxon>Oceanospirillaceae</taxon>
        <taxon>Thalassolituus</taxon>
    </lineage>
</organism>
<keyword evidence="3" id="KW-0560">Oxidoreductase</keyword>
<reference evidence="10" key="1">
    <citation type="submission" date="2017-01" db="EMBL/GenBank/DDBJ databases">
        <authorList>
            <person name="Varghese N."/>
            <person name="Submissions S."/>
        </authorList>
    </citation>
    <scope>NUCLEOTIDE SEQUENCE [LARGE SCALE GENOMIC DNA]</scope>
    <source>
        <strain evidence="10">DSM 24913</strain>
    </source>
</reference>
<evidence type="ECO:0000256" key="2">
    <source>
        <dbReference type="ARBA" id="ARBA00022857"/>
    </source>
</evidence>
<dbReference type="SUPFAM" id="SSF51430">
    <property type="entry name" value="NAD(P)-linked oxidoreductase"/>
    <property type="match status" value="1"/>
</dbReference>
<dbReference type="PIRSF" id="PIRSF000097">
    <property type="entry name" value="AKR"/>
    <property type="match status" value="1"/>
</dbReference>
<evidence type="ECO:0000256" key="6">
    <source>
        <dbReference type="PIRSR" id="PIRSR000097-2"/>
    </source>
</evidence>
<dbReference type="InterPro" id="IPR023210">
    <property type="entry name" value="NADP_OxRdtase_dom"/>
</dbReference>
<dbReference type="InterPro" id="IPR036812">
    <property type="entry name" value="NAD(P)_OxRdtase_dom_sf"/>
</dbReference>
<dbReference type="PROSITE" id="PS00062">
    <property type="entry name" value="ALDOKETO_REDUCTASE_2"/>
    <property type="match status" value="1"/>
</dbReference>
<dbReference type="EMBL" id="FTOH01000004">
    <property type="protein sequence ID" value="SIS78381.1"/>
    <property type="molecule type" value="Genomic_DNA"/>
</dbReference>
<dbReference type="STRING" id="484498.SAMN05421686_104272"/>
<evidence type="ECO:0000256" key="1">
    <source>
        <dbReference type="ARBA" id="ARBA00007905"/>
    </source>
</evidence>
<dbReference type="PROSITE" id="PS00798">
    <property type="entry name" value="ALDOKETO_REDUCTASE_1"/>
    <property type="match status" value="1"/>
</dbReference>
<evidence type="ECO:0000259" key="8">
    <source>
        <dbReference type="Pfam" id="PF00248"/>
    </source>
</evidence>
<dbReference type="GO" id="GO:1990002">
    <property type="term" value="F:methylglyoxal reductase (NADPH) (acetol producing) activity"/>
    <property type="evidence" value="ECO:0007669"/>
    <property type="project" value="TreeGrafter"/>
</dbReference>
<feature type="binding site" evidence="6">
    <location>
        <position position="98"/>
    </location>
    <ligand>
        <name>substrate</name>
    </ligand>
</feature>
<feature type="domain" description="NADP-dependent oxidoreductase" evidence="8">
    <location>
        <begin position="7"/>
        <end position="251"/>
    </location>
</feature>
<dbReference type="FunFam" id="3.20.20.100:FF:000002">
    <property type="entry name" value="2,5-diketo-D-gluconic acid reductase A"/>
    <property type="match status" value="1"/>
</dbReference>
<dbReference type="PRINTS" id="PR00069">
    <property type="entry name" value="ALDKETRDTASE"/>
</dbReference>
<proteinExistence type="inferred from homology"/>
<name>A0A1N7LXE4_9GAMM</name>
<evidence type="ECO:0000313" key="9">
    <source>
        <dbReference type="EMBL" id="SIS78381.1"/>
    </source>
</evidence>
<accession>A0A1N7LXE4</accession>
<dbReference type="PANTHER" id="PTHR43827:SF3">
    <property type="entry name" value="NADP-DEPENDENT OXIDOREDUCTASE DOMAIN-CONTAINING PROTEIN"/>
    <property type="match status" value="1"/>
</dbReference>
<dbReference type="Gene3D" id="3.20.20.100">
    <property type="entry name" value="NADP-dependent oxidoreductase domain"/>
    <property type="match status" value="1"/>
</dbReference>
<feature type="active site" description="Proton donor" evidence="5">
    <location>
        <position position="40"/>
    </location>
</feature>
<dbReference type="RefSeq" id="WP_076515112.1">
    <property type="nucleotide sequence ID" value="NZ_FTOH01000004.1"/>
</dbReference>
<comment type="similarity">
    <text evidence="1">Belongs to the aldo/keto reductase family.</text>
</comment>
<evidence type="ECO:0000313" key="10">
    <source>
        <dbReference type="Proteomes" id="UP000185639"/>
    </source>
</evidence>
<gene>
    <name evidence="9" type="ORF">SAMN05421686_104272</name>
</gene>
<evidence type="ECO:0000256" key="7">
    <source>
        <dbReference type="PIRSR" id="PIRSR000097-3"/>
    </source>
</evidence>
<dbReference type="InterPro" id="IPR018170">
    <property type="entry name" value="Aldo/ket_reductase_CS"/>
</dbReference>
<protein>
    <submittedName>
        <fullName evidence="9">2,5-diketo-D-gluconate reductase B</fullName>
    </submittedName>
</protein>
<dbReference type="GO" id="GO:0051596">
    <property type="term" value="P:methylglyoxal catabolic process"/>
    <property type="evidence" value="ECO:0007669"/>
    <property type="project" value="TreeGrafter"/>
</dbReference>
<evidence type="ECO:0000256" key="4">
    <source>
        <dbReference type="ARBA" id="ARBA00049445"/>
    </source>
</evidence>
<feature type="site" description="Lowers pKa of active site Tyr" evidence="7">
    <location>
        <position position="65"/>
    </location>
</feature>
<dbReference type="PANTHER" id="PTHR43827">
    <property type="entry name" value="2,5-DIKETO-D-GLUCONIC ACID REDUCTASE"/>
    <property type="match status" value="1"/>
</dbReference>
<dbReference type="Proteomes" id="UP000185639">
    <property type="component" value="Unassembled WGS sequence"/>
</dbReference>
<dbReference type="Pfam" id="PF00248">
    <property type="entry name" value="Aldo_ket_red"/>
    <property type="match status" value="1"/>
</dbReference>
<keyword evidence="10" id="KW-1185">Reference proteome</keyword>
<keyword evidence="2" id="KW-0521">NADP</keyword>
<comment type="catalytic activity">
    <reaction evidence="4">
        <text>hydroxyacetone + NADP(+) = methylglyoxal + NADPH + H(+)</text>
        <dbReference type="Rhea" id="RHEA:27986"/>
        <dbReference type="ChEBI" id="CHEBI:15378"/>
        <dbReference type="ChEBI" id="CHEBI:17158"/>
        <dbReference type="ChEBI" id="CHEBI:27957"/>
        <dbReference type="ChEBI" id="CHEBI:57783"/>
        <dbReference type="ChEBI" id="CHEBI:58349"/>
    </reaction>
</comment>
<evidence type="ECO:0000256" key="3">
    <source>
        <dbReference type="ARBA" id="ARBA00023002"/>
    </source>
</evidence>
<dbReference type="OrthoDB" id="9804790at2"/>
<sequence>MKDIPALGMGTFRLKGETAYQAVTDALDVGFRHIDTAQIYDNESEVGSALADFELERDEFFLTTKVWNSHLNRTGFIPSVKESLEKLSVDYVDLLLIHWPSPEDNAPMDEYLGELLKAKQQGLTKHIGVSNFTIAQLKDALRILPAGELYVNQVEVQPYLQNHDLRAFCASNDIKVTGYNPFYVGEVLSDPEIVRIADKHGVSPANVAISWQLQNGLITIPASTNKDHLKDNFNSRGLQLDAEDMIAIGKLDRGDRKIDPDFAPQWD</sequence>
<dbReference type="InterPro" id="IPR020471">
    <property type="entry name" value="AKR"/>
</dbReference>
<evidence type="ECO:0000256" key="5">
    <source>
        <dbReference type="PIRSR" id="PIRSR000097-1"/>
    </source>
</evidence>